<evidence type="ECO:0000313" key="2">
    <source>
        <dbReference type="EMBL" id="MCX2838110.1"/>
    </source>
</evidence>
<dbReference type="EMBL" id="JAPJDA010000011">
    <property type="protein sequence ID" value="MCX2838110.1"/>
    <property type="molecule type" value="Genomic_DNA"/>
</dbReference>
<dbReference type="AlphaFoldDB" id="A0A9X3CZB5"/>
<reference evidence="2" key="1">
    <citation type="submission" date="2022-11" db="EMBL/GenBank/DDBJ databases">
        <title>Salinimicrobium profundisediminis sp. nov., isolated from deep-sea sediment of the Mariana Trench.</title>
        <authorList>
            <person name="Fu H."/>
        </authorList>
    </citation>
    <scope>NUCLEOTIDE SEQUENCE</scope>
    <source>
        <strain evidence="2">MT39</strain>
    </source>
</reference>
<keyword evidence="3" id="KW-1185">Reference proteome</keyword>
<evidence type="ECO:0000313" key="3">
    <source>
        <dbReference type="Proteomes" id="UP001148482"/>
    </source>
</evidence>
<dbReference type="PROSITE" id="PS51257">
    <property type="entry name" value="PROKAR_LIPOPROTEIN"/>
    <property type="match status" value="1"/>
</dbReference>
<evidence type="ECO:0000256" key="1">
    <source>
        <dbReference type="SAM" id="SignalP"/>
    </source>
</evidence>
<accession>A0A9X3CZB5</accession>
<dbReference type="RefSeq" id="WP_266069365.1">
    <property type="nucleotide sequence ID" value="NZ_JAPJDA010000011.1"/>
</dbReference>
<protein>
    <submittedName>
        <fullName evidence="2">Uncharacterized protein</fullName>
    </submittedName>
</protein>
<feature type="signal peptide" evidence="1">
    <location>
        <begin position="1"/>
        <end position="19"/>
    </location>
</feature>
<name>A0A9X3CZB5_9FLAO</name>
<comment type="caution">
    <text evidence="2">The sequence shown here is derived from an EMBL/GenBank/DDBJ whole genome shotgun (WGS) entry which is preliminary data.</text>
</comment>
<organism evidence="2 3">
    <name type="scientific">Salinimicrobium profundisediminis</name>
    <dbReference type="NCBI Taxonomy" id="2994553"/>
    <lineage>
        <taxon>Bacteria</taxon>
        <taxon>Pseudomonadati</taxon>
        <taxon>Bacteroidota</taxon>
        <taxon>Flavobacteriia</taxon>
        <taxon>Flavobacteriales</taxon>
        <taxon>Flavobacteriaceae</taxon>
        <taxon>Salinimicrobium</taxon>
    </lineage>
</organism>
<sequence length="70" mass="7871">MIKKSILLLVFVLSLSCSNDSDNTSGSLDIPEVFRGEYEGVQTEKIAKIHHSYLEIETDEGKKRITEGEK</sequence>
<proteinExistence type="predicted"/>
<feature type="chain" id="PRO_5040795345" evidence="1">
    <location>
        <begin position="20"/>
        <end position="70"/>
    </location>
</feature>
<dbReference type="Proteomes" id="UP001148482">
    <property type="component" value="Unassembled WGS sequence"/>
</dbReference>
<gene>
    <name evidence="2" type="ORF">OQ279_08075</name>
</gene>
<keyword evidence="1" id="KW-0732">Signal</keyword>